<comment type="caution">
    <text evidence="1">The sequence shown here is derived from an EMBL/GenBank/DDBJ whole genome shotgun (WGS) entry which is preliminary data.</text>
</comment>
<gene>
    <name evidence="1" type="ORF">PGLA1383_LOCUS32371</name>
</gene>
<sequence length="78" mass="8504">PCTCWRASVHLQTRSCMDSLQPWSCSTETAAFLRSCCRCCSPAAPCAPRFCRELLLLSPGLRAGGSRLRAAHFAGRLC</sequence>
<protein>
    <submittedName>
        <fullName evidence="1">Uncharacterized protein</fullName>
    </submittedName>
</protein>
<feature type="non-terminal residue" evidence="1">
    <location>
        <position position="1"/>
    </location>
</feature>
<evidence type="ECO:0000313" key="1">
    <source>
        <dbReference type="EMBL" id="CAE8614650.1"/>
    </source>
</evidence>
<name>A0A813FQX8_POLGL</name>
<keyword evidence="2" id="KW-1185">Reference proteome</keyword>
<dbReference type="AlphaFoldDB" id="A0A813FQX8"/>
<evidence type="ECO:0000313" key="2">
    <source>
        <dbReference type="Proteomes" id="UP000654075"/>
    </source>
</evidence>
<organism evidence="1 2">
    <name type="scientific">Polarella glacialis</name>
    <name type="common">Dinoflagellate</name>
    <dbReference type="NCBI Taxonomy" id="89957"/>
    <lineage>
        <taxon>Eukaryota</taxon>
        <taxon>Sar</taxon>
        <taxon>Alveolata</taxon>
        <taxon>Dinophyceae</taxon>
        <taxon>Suessiales</taxon>
        <taxon>Suessiaceae</taxon>
        <taxon>Polarella</taxon>
    </lineage>
</organism>
<proteinExistence type="predicted"/>
<dbReference type="Proteomes" id="UP000654075">
    <property type="component" value="Unassembled WGS sequence"/>
</dbReference>
<reference evidence="1" key="1">
    <citation type="submission" date="2021-02" db="EMBL/GenBank/DDBJ databases">
        <authorList>
            <person name="Dougan E. K."/>
            <person name="Rhodes N."/>
            <person name="Thang M."/>
            <person name="Chan C."/>
        </authorList>
    </citation>
    <scope>NUCLEOTIDE SEQUENCE</scope>
</reference>
<dbReference type="EMBL" id="CAJNNV010025463">
    <property type="protein sequence ID" value="CAE8614650.1"/>
    <property type="molecule type" value="Genomic_DNA"/>
</dbReference>
<accession>A0A813FQX8</accession>